<organism evidence="2 3">
    <name type="scientific">Methylobacter tundripaludum</name>
    <dbReference type="NCBI Taxonomy" id="173365"/>
    <lineage>
        <taxon>Bacteria</taxon>
        <taxon>Pseudomonadati</taxon>
        <taxon>Pseudomonadota</taxon>
        <taxon>Gammaproteobacteria</taxon>
        <taxon>Methylococcales</taxon>
        <taxon>Methylococcaceae</taxon>
        <taxon>Methylobacter</taxon>
    </lineage>
</organism>
<name>A0A2S6H4R2_9GAMM</name>
<dbReference type="OrthoDB" id="5741693at2"/>
<dbReference type="SUPFAM" id="SSF160214">
    <property type="entry name" value="FlaG-like"/>
    <property type="match status" value="1"/>
</dbReference>
<feature type="compositionally biased region" description="Basic and acidic residues" evidence="1">
    <location>
        <begin position="42"/>
        <end position="53"/>
    </location>
</feature>
<feature type="compositionally biased region" description="Low complexity" evidence="1">
    <location>
        <begin position="13"/>
        <end position="37"/>
    </location>
</feature>
<proteinExistence type="predicted"/>
<feature type="region of interest" description="Disordered" evidence="1">
    <location>
        <begin position="1"/>
        <end position="55"/>
    </location>
</feature>
<evidence type="ECO:0000313" key="2">
    <source>
        <dbReference type="EMBL" id="PPK72479.1"/>
    </source>
</evidence>
<gene>
    <name evidence="2" type="ORF">B0F88_104274</name>
</gene>
<evidence type="ECO:0000313" key="3">
    <source>
        <dbReference type="Proteomes" id="UP000238071"/>
    </source>
</evidence>
<protein>
    <submittedName>
        <fullName evidence="2">Flagellar protein FlaG</fullName>
    </submittedName>
</protein>
<dbReference type="InterPro" id="IPR005186">
    <property type="entry name" value="FlaG"/>
</dbReference>
<keyword evidence="2" id="KW-0966">Cell projection</keyword>
<dbReference type="AlphaFoldDB" id="A0A2S6H4R2"/>
<dbReference type="Pfam" id="PF03646">
    <property type="entry name" value="FlaG"/>
    <property type="match status" value="1"/>
</dbReference>
<dbReference type="Proteomes" id="UP000238071">
    <property type="component" value="Unassembled WGS sequence"/>
</dbReference>
<evidence type="ECO:0000256" key="1">
    <source>
        <dbReference type="SAM" id="MobiDB-lite"/>
    </source>
</evidence>
<reference evidence="2 3" key="1">
    <citation type="submission" date="2018-02" db="EMBL/GenBank/DDBJ databases">
        <title>Subsurface microbial communities from deep shales in Ohio and West Virginia, USA.</title>
        <authorList>
            <person name="Wrighton K."/>
        </authorList>
    </citation>
    <scope>NUCLEOTIDE SEQUENCE [LARGE SCALE GENOMIC DNA]</scope>
    <source>
        <strain evidence="2 3">OWC-G53F</strain>
    </source>
</reference>
<sequence>MDTLTAVSPPPSQGSGSVQAPSKKDGGPVTAAGTATAQVKLPEQKEPENKPENTEEISNAVKDINNFFQAAQRSLGFSIDEASGHMVMQIKDTETNEVIRQIPGEDAIKLAKRLDDLTGILFKAQA</sequence>
<keyword evidence="2" id="KW-0282">Flagellum</keyword>
<keyword evidence="3" id="KW-1185">Reference proteome</keyword>
<dbReference type="InterPro" id="IPR035924">
    <property type="entry name" value="FlaG-like_sf"/>
</dbReference>
<dbReference type="EMBL" id="PTIY01000004">
    <property type="protein sequence ID" value="PPK72479.1"/>
    <property type="molecule type" value="Genomic_DNA"/>
</dbReference>
<accession>A0A2S6H4R2</accession>
<dbReference type="Gene3D" id="3.30.160.170">
    <property type="entry name" value="FlaG-like"/>
    <property type="match status" value="1"/>
</dbReference>
<dbReference type="PANTHER" id="PTHR37166:SF1">
    <property type="entry name" value="PROTEIN FLAG"/>
    <property type="match status" value="1"/>
</dbReference>
<keyword evidence="2" id="KW-0969">Cilium</keyword>
<dbReference type="PANTHER" id="PTHR37166">
    <property type="entry name" value="PROTEIN FLAG"/>
    <property type="match status" value="1"/>
</dbReference>
<dbReference type="RefSeq" id="WP_104423261.1">
    <property type="nucleotide sequence ID" value="NZ_PTIY01000004.1"/>
</dbReference>
<comment type="caution">
    <text evidence="2">The sequence shown here is derived from an EMBL/GenBank/DDBJ whole genome shotgun (WGS) entry which is preliminary data.</text>
</comment>